<organism evidence="1 2">
    <name type="scientific">Levilactobacillus brevis ATCC 14869 = DSM 20054</name>
    <dbReference type="NCBI Taxonomy" id="649758"/>
    <lineage>
        <taxon>Bacteria</taxon>
        <taxon>Bacillati</taxon>
        <taxon>Bacillota</taxon>
        <taxon>Bacilli</taxon>
        <taxon>Lactobacillales</taxon>
        <taxon>Lactobacillaceae</taxon>
        <taxon>Levilactobacillus</taxon>
    </lineage>
</organism>
<comment type="caution">
    <text evidence="1">The sequence shown here is derived from an EMBL/GenBank/DDBJ whole genome shotgun (WGS) entry which is preliminary data.</text>
</comment>
<feature type="non-terminal residue" evidence="1">
    <location>
        <position position="1"/>
    </location>
</feature>
<proteinExistence type="predicted"/>
<evidence type="ECO:0000313" key="2">
    <source>
        <dbReference type="Proteomes" id="UP000016644"/>
    </source>
</evidence>
<protein>
    <submittedName>
        <fullName evidence="1">Uncharacterized protein</fullName>
    </submittedName>
</protein>
<sequence>DLLLLDTPRIQRPPFKWQPTVPTVLTDLITAGRQQELAG</sequence>
<gene>
    <name evidence="1" type="ORF">HMPREF0495_00166</name>
</gene>
<reference evidence="1 2" key="1">
    <citation type="submission" date="2013-06" db="EMBL/GenBank/DDBJ databases">
        <authorList>
            <person name="Weinstock G."/>
            <person name="Sodergren E."/>
            <person name="Lobos E.A."/>
            <person name="Fulton L."/>
            <person name="Fulton R."/>
            <person name="Courtney L."/>
            <person name="Fronick C."/>
            <person name="O'Laughlin M."/>
            <person name="Godfrey J."/>
            <person name="Wilson R.M."/>
            <person name="Miner T."/>
            <person name="Farmer C."/>
            <person name="Delehaunty K."/>
            <person name="Cordes M."/>
            <person name="Minx P."/>
            <person name="Tomlinson C."/>
            <person name="Chen J."/>
            <person name="Wollam A."/>
            <person name="Pepin K.H."/>
            <person name="Bhonagiri V."/>
            <person name="Zhang X."/>
            <person name="Warren W."/>
            <person name="Mitreva M."/>
            <person name="Mardis E.R."/>
            <person name="Wilson R.K."/>
        </authorList>
    </citation>
    <scope>NUCLEOTIDE SEQUENCE [LARGE SCALE GENOMIC DNA]</scope>
    <source>
        <strain evidence="1 2">ATCC 14869</strain>
    </source>
</reference>
<name>U2P641_LEVBR</name>
<evidence type="ECO:0000313" key="1">
    <source>
        <dbReference type="EMBL" id="ERK45940.1"/>
    </source>
</evidence>
<dbReference type="HOGENOM" id="CLU_3321559_0_0_9"/>
<dbReference type="EMBL" id="AWVK01000004">
    <property type="protein sequence ID" value="ERK45940.1"/>
    <property type="molecule type" value="Genomic_DNA"/>
</dbReference>
<dbReference type="Proteomes" id="UP000016644">
    <property type="component" value="Unassembled WGS sequence"/>
</dbReference>
<dbReference type="AlphaFoldDB" id="U2P641"/>
<accession>U2P641</accession>